<keyword evidence="3 5" id="KW-0067">ATP-binding</keyword>
<evidence type="ECO:0000256" key="2">
    <source>
        <dbReference type="ARBA" id="ARBA00022741"/>
    </source>
</evidence>
<protein>
    <recommendedName>
        <fullName evidence="5">Putative glutamate--cysteine ligase 2</fullName>
        <ecNumber evidence="5">6.3.2.2</ecNumber>
    </recommendedName>
    <alternativeName>
        <fullName evidence="5">Gamma-glutamylcysteine synthetase 2</fullName>
        <shortName evidence="5">GCS 2</shortName>
        <shortName evidence="5">Gamma-GCS 2</shortName>
    </alternativeName>
</protein>
<dbReference type="GO" id="GO:0005524">
    <property type="term" value="F:ATP binding"/>
    <property type="evidence" value="ECO:0007669"/>
    <property type="project" value="UniProtKB-KW"/>
</dbReference>
<keyword evidence="1 5" id="KW-0436">Ligase</keyword>
<evidence type="ECO:0000313" key="7">
    <source>
        <dbReference type="Proteomes" id="UP000585272"/>
    </source>
</evidence>
<accession>A0A840IDH5</accession>
<dbReference type="SUPFAM" id="SSF55931">
    <property type="entry name" value="Glutamine synthetase/guanido kinase"/>
    <property type="match status" value="1"/>
</dbReference>
<dbReference type="GO" id="GO:0042398">
    <property type="term" value="P:modified amino acid biosynthetic process"/>
    <property type="evidence" value="ECO:0007669"/>
    <property type="project" value="InterPro"/>
</dbReference>
<keyword evidence="2 5" id="KW-0547">Nucleotide-binding</keyword>
<dbReference type="GO" id="GO:0004357">
    <property type="term" value="F:glutamate-cysteine ligase activity"/>
    <property type="evidence" value="ECO:0007669"/>
    <property type="project" value="UniProtKB-EC"/>
</dbReference>
<dbReference type="EC" id="6.3.2.2" evidence="5"/>
<reference evidence="6 7" key="1">
    <citation type="submission" date="2020-08" db="EMBL/GenBank/DDBJ databases">
        <title>Genomic Encyclopedia of Archaeal and Bacterial Type Strains, Phase II (KMG-II): from individual species to whole genera.</title>
        <authorList>
            <person name="Goeker M."/>
        </authorList>
    </citation>
    <scope>NUCLEOTIDE SEQUENCE [LARGE SCALE GENOMIC DNA]</scope>
    <source>
        <strain evidence="6 7">DSM 23288</strain>
    </source>
</reference>
<dbReference type="Gene3D" id="3.30.590.20">
    <property type="match status" value="1"/>
</dbReference>
<evidence type="ECO:0000313" key="6">
    <source>
        <dbReference type="EMBL" id="MBB4662283.1"/>
    </source>
</evidence>
<dbReference type="PANTHER" id="PTHR36510">
    <property type="entry name" value="GLUTAMATE--CYSTEINE LIGASE 2-RELATED"/>
    <property type="match status" value="1"/>
</dbReference>
<dbReference type="EMBL" id="JACHNU010000002">
    <property type="protein sequence ID" value="MBB4662283.1"/>
    <property type="molecule type" value="Genomic_DNA"/>
</dbReference>
<dbReference type="InterPro" id="IPR011793">
    <property type="entry name" value="YbdK"/>
</dbReference>
<dbReference type="InterPro" id="IPR014746">
    <property type="entry name" value="Gln_synth/guanido_kin_cat_dom"/>
</dbReference>
<comment type="function">
    <text evidence="5">ATP-dependent carboxylate-amine ligase which exhibits weak glutamate--cysteine ligase activity.</text>
</comment>
<name>A0A840IDH5_9ACTN</name>
<dbReference type="InterPro" id="IPR050141">
    <property type="entry name" value="GCL_type2/YbdK_subfam"/>
</dbReference>
<dbReference type="Pfam" id="PF04107">
    <property type="entry name" value="GCS2"/>
    <property type="match status" value="1"/>
</dbReference>
<dbReference type="InterPro" id="IPR006336">
    <property type="entry name" value="GCS2"/>
</dbReference>
<gene>
    <name evidence="6" type="ORF">BDZ31_001869</name>
</gene>
<evidence type="ECO:0000256" key="4">
    <source>
        <dbReference type="ARBA" id="ARBA00048819"/>
    </source>
</evidence>
<keyword evidence="7" id="KW-1185">Reference proteome</keyword>
<dbReference type="RefSeq" id="WP_183341365.1">
    <property type="nucleotide sequence ID" value="NZ_JACHNU010000002.1"/>
</dbReference>
<evidence type="ECO:0000256" key="5">
    <source>
        <dbReference type="HAMAP-Rule" id="MF_01609"/>
    </source>
</evidence>
<dbReference type="HAMAP" id="MF_01609">
    <property type="entry name" value="Glu_cys_ligase_2"/>
    <property type="match status" value="1"/>
</dbReference>
<dbReference type="Proteomes" id="UP000585272">
    <property type="component" value="Unassembled WGS sequence"/>
</dbReference>
<comment type="catalytic activity">
    <reaction evidence="4 5">
        <text>L-cysteine + L-glutamate + ATP = gamma-L-glutamyl-L-cysteine + ADP + phosphate + H(+)</text>
        <dbReference type="Rhea" id="RHEA:13285"/>
        <dbReference type="ChEBI" id="CHEBI:15378"/>
        <dbReference type="ChEBI" id="CHEBI:29985"/>
        <dbReference type="ChEBI" id="CHEBI:30616"/>
        <dbReference type="ChEBI" id="CHEBI:35235"/>
        <dbReference type="ChEBI" id="CHEBI:43474"/>
        <dbReference type="ChEBI" id="CHEBI:58173"/>
        <dbReference type="ChEBI" id="CHEBI:456216"/>
        <dbReference type="EC" id="6.3.2.2"/>
    </reaction>
</comment>
<dbReference type="AlphaFoldDB" id="A0A840IDH5"/>
<sequence length="382" mass="40388">MDGTGDADGGEGSWAGEHRFGREAPFTLGVEEELFLVDPVDGAQTNASAAVLERLGAVRGTVERELHACQVELITDLCHDAGEAATALRGLRRAVVGTGAGILGAGTHPAALEGAAEITDKARYERIHELLGDAVATPVGGLHVHVGMPDPETAVRVFNGLRRHLPLLQALGANTPYRHGRDTGLASAREITTRGWPRSGVPRALRDFDDFAELSARLVRAADVPDYTWFWWKLRPHPRLGTVEIRALDAQASLDDLAALVALVHCLARHLAEAEPARGAGGRGEPSPPAELLDEGTFRAARYGVRARLPDAEGRLVPFDALLAQVLREIAGDARELGCDAALDSLPALVARGGGAGRQRSIHAIGGMGALLRELATLTARG</sequence>
<dbReference type="NCBIfam" id="TIGR02050">
    <property type="entry name" value="gshA_cyan_rel"/>
    <property type="match status" value="1"/>
</dbReference>
<organism evidence="6 7">
    <name type="scientific">Conexibacter arvalis</name>
    <dbReference type="NCBI Taxonomy" id="912552"/>
    <lineage>
        <taxon>Bacteria</taxon>
        <taxon>Bacillati</taxon>
        <taxon>Actinomycetota</taxon>
        <taxon>Thermoleophilia</taxon>
        <taxon>Solirubrobacterales</taxon>
        <taxon>Conexibacteraceae</taxon>
        <taxon>Conexibacter</taxon>
    </lineage>
</organism>
<comment type="similarity">
    <text evidence="5">Belongs to the glutamate--cysteine ligase type 2 family. YbdK subfamily.</text>
</comment>
<evidence type="ECO:0000256" key="3">
    <source>
        <dbReference type="ARBA" id="ARBA00022840"/>
    </source>
</evidence>
<evidence type="ECO:0000256" key="1">
    <source>
        <dbReference type="ARBA" id="ARBA00022598"/>
    </source>
</evidence>
<proteinExistence type="inferred from homology"/>
<dbReference type="PANTHER" id="PTHR36510:SF1">
    <property type="entry name" value="GLUTAMATE--CYSTEINE LIGASE 2-RELATED"/>
    <property type="match status" value="1"/>
</dbReference>
<comment type="caution">
    <text evidence="6">The sequence shown here is derived from an EMBL/GenBank/DDBJ whole genome shotgun (WGS) entry which is preliminary data.</text>
</comment>